<dbReference type="PANTHER" id="PTHR37833:SF1">
    <property type="entry name" value="SIGNAL PEPTIDE PROTEIN"/>
    <property type="match status" value="1"/>
</dbReference>
<dbReference type="Proteomes" id="UP000283732">
    <property type="component" value="Unassembled WGS sequence"/>
</dbReference>
<sequence length="134" mass="15297">MDVRKFLILCLSSIMCCMVVAQSGQRKSGGKLKFLNKVHDFGTVYRDTTLSARYTFVNVGTEPVHIESVHPDCMCTKYELNRRDLMPGDSAYITLFLNTENKLGSQQIYSVVRADTYERMYKLTLLVDVDVPLE</sequence>
<proteinExistence type="predicted"/>
<dbReference type="InterPro" id="IPR011467">
    <property type="entry name" value="DUF1573"/>
</dbReference>
<protein>
    <submittedName>
        <fullName evidence="3">DUF1573 domain-containing protein</fullName>
    </submittedName>
</protein>
<evidence type="ECO:0000256" key="1">
    <source>
        <dbReference type="SAM" id="SignalP"/>
    </source>
</evidence>
<accession>A0A3R6GQ96</accession>
<keyword evidence="1" id="KW-0732">Signal</keyword>
<dbReference type="AlphaFoldDB" id="A0A3R6GQ96"/>
<feature type="chain" id="PRO_5036343223" evidence="1">
    <location>
        <begin position="22"/>
        <end position="134"/>
    </location>
</feature>
<dbReference type="PANTHER" id="PTHR37833">
    <property type="entry name" value="LIPOPROTEIN-RELATED"/>
    <property type="match status" value="1"/>
</dbReference>
<dbReference type="EMBL" id="QRKC01000004">
    <property type="protein sequence ID" value="RHH77343.1"/>
    <property type="molecule type" value="Genomic_DNA"/>
</dbReference>
<evidence type="ECO:0000313" key="3">
    <source>
        <dbReference type="EMBL" id="RHH77343.1"/>
    </source>
</evidence>
<feature type="signal peptide" evidence="1">
    <location>
        <begin position="1"/>
        <end position="21"/>
    </location>
</feature>
<dbReference type="Gene3D" id="2.60.40.10">
    <property type="entry name" value="Immunoglobulins"/>
    <property type="match status" value="1"/>
</dbReference>
<evidence type="ECO:0000313" key="2">
    <source>
        <dbReference type="EMBL" id="RGZ48932.1"/>
    </source>
</evidence>
<gene>
    <name evidence="3" type="ORF">DW191_11460</name>
    <name evidence="2" type="ORF">DW986_08245</name>
</gene>
<reference evidence="4 5" key="1">
    <citation type="submission" date="2018-08" db="EMBL/GenBank/DDBJ databases">
        <title>A genome reference for cultivated species of the human gut microbiota.</title>
        <authorList>
            <person name="Zou Y."/>
            <person name="Xue W."/>
            <person name="Luo G."/>
        </authorList>
    </citation>
    <scope>NUCLEOTIDE SEQUENCE [LARGE SCALE GENOMIC DNA]</scope>
    <source>
        <strain evidence="3 4">AM16-50</strain>
        <strain evidence="2 5">AM50-15</strain>
    </source>
</reference>
<dbReference type="Pfam" id="PF07610">
    <property type="entry name" value="DUF1573"/>
    <property type="match status" value="1"/>
</dbReference>
<evidence type="ECO:0000313" key="4">
    <source>
        <dbReference type="Proteomes" id="UP000283732"/>
    </source>
</evidence>
<dbReference type="InterPro" id="IPR013783">
    <property type="entry name" value="Ig-like_fold"/>
</dbReference>
<name>A0A3R6GQ96_9BACT</name>
<evidence type="ECO:0000313" key="5">
    <source>
        <dbReference type="Proteomes" id="UP000285173"/>
    </source>
</evidence>
<dbReference type="Proteomes" id="UP000285173">
    <property type="component" value="Unassembled WGS sequence"/>
</dbReference>
<dbReference type="EMBL" id="QSEF01000009">
    <property type="protein sequence ID" value="RGZ48932.1"/>
    <property type="molecule type" value="Genomic_DNA"/>
</dbReference>
<organism evidence="3 4">
    <name type="scientific">Parabacteroides merdae</name>
    <dbReference type="NCBI Taxonomy" id="46503"/>
    <lineage>
        <taxon>Bacteria</taxon>
        <taxon>Pseudomonadati</taxon>
        <taxon>Bacteroidota</taxon>
        <taxon>Bacteroidia</taxon>
        <taxon>Bacteroidales</taxon>
        <taxon>Tannerellaceae</taxon>
        <taxon>Parabacteroides</taxon>
    </lineage>
</organism>
<comment type="caution">
    <text evidence="3">The sequence shown here is derived from an EMBL/GenBank/DDBJ whole genome shotgun (WGS) entry which is preliminary data.</text>
</comment>